<organism evidence="5 6">
    <name type="scientific">Ascosphaera apis ARSEF 7405</name>
    <dbReference type="NCBI Taxonomy" id="392613"/>
    <lineage>
        <taxon>Eukaryota</taxon>
        <taxon>Fungi</taxon>
        <taxon>Dikarya</taxon>
        <taxon>Ascomycota</taxon>
        <taxon>Pezizomycotina</taxon>
        <taxon>Eurotiomycetes</taxon>
        <taxon>Eurotiomycetidae</taxon>
        <taxon>Onygenales</taxon>
        <taxon>Ascosphaeraceae</taxon>
        <taxon>Ascosphaera</taxon>
    </lineage>
</organism>
<reference evidence="5 6" key="1">
    <citation type="journal article" date="2016" name="Genome Biol. Evol.">
        <title>Divergent and convergent evolution of fungal pathogenicity.</title>
        <authorList>
            <person name="Shang Y."/>
            <person name="Xiao G."/>
            <person name="Zheng P."/>
            <person name="Cen K."/>
            <person name="Zhan S."/>
            <person name="Wang C."/>
        </authorList>
    </citation>
    <scope>NUCLEOTIDE SEQUENCE [LARGE SCALE GENOMIC DNA]</scope>
    <source>
        <strain evidence="5 6">ARSEF 7405</strain>
    </source>
</reference>
<comment type="caution">
    <text evidence="5">The sequence shown here is derived from an EMBL/GenBank/DDBJ whole genome shotgun (WGS) entry which is preliminary data.</text>
</comment>
<proteinExistence type="predicted"/>
<evidence type="ECO:0000256" key="2">
    <source>
        <dbReference type="ARBA" id="ARBA00022723"/>
    </source>
</evidence>
<keyword evidence="2" id="KW-0479">Metal-binding</keyword>
<evidence type="ECO:0000256" key="3">
    <source>
        <dbReference type="SAM" id="MobiDB-lite"/>
    </source>
</evidence>
<dbReference type="AlphaFoldDB" id="A0A162I151"/>
<keyword evidence="6" id="KW-1185">Reference proteome</keyword>
<feature type="region of interest" description="Disordered" evidence="3">
    <location>
        <begin position="409"/>
        <end position="445"/>
    </location>
</feature>
<dbReference type="EMBL" id="AZGZ01000036">
    <property type="protein sequence ID" value="KZZ87293.1"/>
    <property type="molecule type" value="Genomic_DNA"/>
</dbReference>
<feature type="domain" description="DDE Tnp4" evidence="4">
    <location>
        <begin position="207"/>
        <end position="344"/>
    </location>
</feature>
<name>A0A162I151_9EURO</name>
<evidence type="ECO:0000256" key="1">
    <source>
        <dbReference type="ARBA" id="ARBA00001968"/>
    </source>
</evidence>
<gene>
    <name evidence="5" type="ORF">AAP_05817</name>
</gene>
<comment type="cofactor">
    <cofactor evidence="1">
        <name>a divalent metal cation</name>
        <dbReference type="ChEBI" id="CHEBI:60240"/>
    </cofactor>
</comment>
<evidence type="ECO:0000259" key="4">
    <source>
        <dbReference type="Pfam" id="PF13359"/>
    </source>
</evidence>
<feature type="region of interest" description="Disordered" evidence="3">
    <location>
        <begin position="43"/>
        <end position="74"/>
    </location>
</feature>
<dbReference type="VEuPathDB" id="FungiDB:AAP_05817"/>
<evidence type="ECO:0000313" key="6">
    <source>
        <dbReference type="Proteomes" id="UP000242877"/>
    </source>
</evidence>
<dbReference type="InterPro" id="IPR027806">
    <property type="entry name" value="HARBI1_dom"/>
</dbReference>
<feature type="compositionally biased region" description="Acidic residues" evidence="3">
    <location>
        <begin position="415"/>
        <end position="445"/>
    </location>
</feature>
<dbReference type="Proteomes" id="UP000242877">
    <property type="component" value="Unassembled WGS sequence"/>
</dbReference>
<evidence type="ECO:0000313" key="5">
    <source>
        <dbReference type="EMBL" id="KZZ87293.1"/>
    </source>
</evidence>
<accession>A0A162I151</accession>
<sequence length="445" mass="50740">MDDSSEDERELELLVALDNSTMTIIQAATSALIAGAAYQDSVATPAPSRRTSRRTSRRASRRASRRQTEPVTPQRPTTEYVKFLFDFESLSEQKCKQHFRFNKTEIKRLLPFMGLCLCKYEQGIQPSEELAICIWLNRLSWPNKIHDMPHLFGVSPGYVDIVYNAVLKHFKVRFLPFLLFDSSRLTIEKIREYADVIGEDGKIWAFIDGTTKHICRPTINQEVSYTGHKAYHAYKWQAVVTPDGLCSSLAGPENGSRSDWRMYERSGIREIIQRLFTTNNVPDDERPFIYGDAAYTSSTVTMGPWRRPARGELTAQQRAFNKRLSKKRVSVENFFAMVQNSWSLSVMHTSHRLGSSPVGLVFASSAFLENCKSCLRGSNQVSRRFGMPPPSLEEYLSVFDIRRVMGIPRAIQDTESSEEETESEEDETESEISDMESEISDMGEN</sequence>
<dbReference type="OrthoDB" id="5289248at2759"/>
<protein>
    <recommendedName>
        <fullName evidence="4">DDE Tnp4 domain-containing protein</fullName>
    </recommendedName>
</protein>
<dbReference type="GO" id="GO:0046872">
    <property type="term" value="F:metal ion binding"/>
    <property type="evidence" value="ECO:0007669"/>
    <property type="project" value="UniProtKB-KW"/>
</dbReference>
<dbReference type="Pfam" id="PF13359">
    <property type="entry name" value="DDE_Tnp_4"/>
    <property type="match status" value="1"/>
</dbReference>
<feature type="compositionally biased region" description="Basic residues" evidence="3">
    <location>
        <begin position="50"/>
        <end position="65"/>
    </location>
</feature>